<feature type="compositionally biased region" description="Acidic residues" evidence="1">
    <location>
        <begin position="87"/>
        <end position="99"/>
    </location>
</feature>
<feature type="compositionally biased region" description="Basic and acidic residues" evidence="1">
    <location>
        <begin position="199"/>
        <end position="209"/>
    </location>
</feature>
<evidence type="ECO:0000256" key="1">
    <source>
        <dbReference type="SAM" id="MobiDB-lite"/>
    </source>
</evidence>
<feature type="region of interest" description="Disordered" evidence="1">
    <location>
        <begin position="84"/>
        <end position="106"/>
    </location>
</feature>
<dbReference type="EMBL" id="QGKY02001015">
    <property type="protein sequence ID" value="KAF2572737.1"/>
    <property type="molecule type" value="Genomic_DNA"/>
</dbReference>
<protein>
    <recommendedName>
        <fullName evidence="3">DUF1985 domain-containing protein</fullName>
    </recommendedName>
</protein>
<feature type="region of interest" description="Disordered" evidence="1">
    <location>
        <begin position="195"/>
        <end position="220"/>
    </location>
</feature>
<comment type="caution">
    <text evidence="2">The sequence shown here is derived from an EMBL/GenBank/DDBJ whole genome shotgun (WGS) entry which is preliminary data.</text>
</comment>
<feature type="compositionally biased region" description="Acidic residues" evidence="1">
    <location>
        <begin position="210"/>
        <end position="219"/>
    </location>
</feature>
<accession>A0A8S9IV68</accession>
<evidence type="ECO:0008006" key="3">
    <source>
        <dbReference type="Google" id="ProtNLM"/>
    </source>
</evidence>
<dbReference type="PANTHER" id="PTHR48449">
    <property type="entry name" value="DUF1985 DOMAIN-CONTAINING PROTEIN"/>
    <property type="match status" value="1"/>
</dbReference>
<dbReference type="PANTHER" id="PTHR48449:SF2">
    <property type="entry name" value="UBIQUITIN-LIKE PROTEASE FAMILY PROFILE DOMAIN-CONTAINING PROTEIN"/>
    <property type="match status" value="1"/>
</dbReference>
<sequence length="272" mass="30450">MIVDMLKNNPDHVELIRDLDEFMAYPWGRVSFQELMSSLLKKDELALAQDSFALRGYVEAIQLVMIAAVPELKKEVTPNVPVVAQESDSEDEEENEAEASDQTACEKSSDNAKYVLIPAHAKNMDLKCKVCGRSILDAPHEEWDLEADLGCLDELVDPLVDTMVELVASCFRFKKNMFKGGLMISDLSRLRSQKRKVKASKEKNDKEDSAESIEGDTPDQDANNLIVNMVSTRLKEEISGIVERITTGVDLQVKNVNIGLNLDERINVGDIY</sequence>
<name>A0A8S9IV68_BRACR</name>
<evidence type="ECO:0000313" key="2">
    <source>
        <dbReference type="EMBL" id="KAF2572737.1"/>
    </source>
</evidence>
<gene>
    <name evidence="2" type="ORF">F2Q70_00002488</name>
</gene>
<dbReference type="AlphaFoldDB" id="A0A8S9IV68"/>
<reference evidence="2" key="1">
    <citation type="submission" date="2019-12" db="EMBL/GenBank/DDBJ databases">
        <title>Genome sequencing and annotation of Brassica cretica.</title>
        <authorList>
            <person name="Studholme D.J."/>
            <person name="Sarris P.F."/>
        </authorList>
    </citation>
    <scope>NUCLEOTIDE SEQUENCE</scope>
    <source>
        <strain evidence="2">PFS-102/07</strain>
        <tissue evidence="2">Leaf</tissue>
    </source>
</reference>
<proteinExistence type="predicted"/>
<organism evidence="2">
    <name type="scientific">Brassica cretica</name>
    <name type="common">Mustard</name>
    <dbReference type="NCBI Taxonomy" id="69181"/>
    <lineage>
        <taxon>Eukaryota</taxon>
        <taxon>Viridiplantae</taxon>
        <taxon>Streptophyta</taxon>
        <taxon>Embryophyta</taxon>
        <taxon>Tracheophyta</taxon>
        <taxon>Spermatophyta</taxon>
        <taxon>Magnoliopsida</taxon>
        <taxon>eudicotyledons</taxon>
        <taxon>Gunneridae</taxon>
        <taxon>Pentapetalae</taxon>
        <taxon>rosids</taxon>
        <taxon>malvids</taxon>
        <taxon>Brassicales</taxon>
        <taxon>Brassicaceae</taxon>
        <taxon>Brassiceae</taxon>
        <taxon>Brassica</taxon>
    </lineage>
</organism>